<organism evidence="2 3">
    <name type="scientific">Rhodalgimonas zhirmunskyi</name>
    <dbReference type="NCBI Taxonomy" id="2964767"/>
    <lineage>
        <taxon>Bacteria</taxon>
        <taxon>Pseudomonadati</taxon>
        <taxon>Pseudomonadota</taxon>
        <taxon>Alphaproteobacteria</taxon>
        <taxon>Rhodobacterales</taxon>
        <taxon>Roseobacteraceae</taxon>
        <taxon>Rhodalgimonas</taxon>
    </lineage>
</organism>
<reference evidence="2" key="1">
    <citation type="submission" date="2022-07" db="EMBL/GenBank/DDBJ databases">
        <authorList>
            <person name="Otstavnykh N."/>
            <person name="Isaeva M."/>
            <person name="Bystritskaya E."/>
        </authorList>
    </citation>
    <scope>NUCLEOTIDE SEQUENCE</scope>
    <source>
        <strain evidence="2">10Alg 79</strain>
    </source>
</reference>
<comment type="caution">
    <text evidence="2">The sequence shown here is derived from an EMBL/GenBank/DDBJ whole genome shotgun (WGS) entry which is preliminary data.</text>
</comment>
<feature type="chain" id="PRO_5042561804" evidence="1">
    <location>
        <begin position="22"/>
        <end position="175"/>
    </location>
</feature>
<dbReference type="EMBL" id="JANFFA010000001">
    <property type="protein sequence ID" value="MDQ2092630.1"/>
    <property type="molecule type" value="Genomic_DNA"/>
</dbReference>
<dbReference type="RefSeq" id="WP_317624255.1">
    <property type="nucleotide sequence ID" value="NZ_JANFFA010000001.1"/>
</dbReference>
<reference evidence="2" key="2">
    <citation type="submission" date="2023-04" db="EMBL/GenBank/DDBJ databases">
        <title>'Rhodoalgimonas zhirmunskyi' gen. nov., isolated from a red alga.</title>
        <authorList>
            <person name="Nedashkovskaya O.I."/>
            <person name="Otstavnykh N.Y."/>
            <person name="Bystritskaya E.P."/>
            <person name="Balabanova L.A."/>
            <person name="Isaeva M.P."/>
        </authorList>
    </citation>
    <scope>NUCLEOTIDE SEQUENCE</scope>
    <source>
        <strain evidence="2">10Alg 79</strain>
    </source>
</reference>
<name>A0AAJ1U3N1_9RHOB</name>
<protein>
    <submittedName>
        <fullName evidence="2">Uncharacterized protein</fullName>
    </submittedName>
</protein>
<dbReference type="AlphaFoldDB" id="A0AAJ1U3N1"/>
<keyword evidence="1" id="KW-0732">Signal</keyword>
<proteinExistence type="predicted"/>
<evidence type="ECO:0000313" key="3">
    <source>
        <dbReference type="Proteomes" id="UP001227162"/>
    </source>
</evidence>
<feature type="signal peptide" evidence="1">
    <location>
        <begin position="1"/>
        <end position="21"/>
    </location>
</feature>
<sequence length="175" mass="18913">MTRILCLTFAAVLTLPTPLWAEKPLAQYFGADNNCYGQAYTEADLAARPDQAVTAIRLTHFPRSEGFFDAQGRKVFYPDTPEIVVNLTIRHKGHEGPLLATGFCWPDGTGMACGLECDAGQFSLTGTDKDTLLLTLTSKLQFDGCGGTSTTLTTGDAKHGFEMRRLSADTCAPLD</sequence>
<gene>
    <name evidence="2" type="ORF">NOI20_00725</name>
</gene>
<evidence type="ECO:0000256" key="1">
    <source>
        <dbReference type="SAM" id="SignalP"/>
    </source>
</evidence>
<keyword evidence="3" id="KW-1185">Reference proteome</keyword>
<dbReference type="Proteomes" id="UP001227162">
    <property type="component" value="Unassembled WGS sequence"/>
</dbReference>
<evidence type="ECO:0000313" key="2">
    <source>
        <dbReference type="EMBL" id="MDQ2092630.1"/>
    </source>
</evidence>
<accession>A0AAJ1U3N1</accession>